<protein>
    <submittedName>
        <fullName evidence="2">Nitrilase/cyanide hydratase and apolipoprotein N-acyltransferase</fullName>
    </submittedName>
</protein>
<accession>A0A075GUR4</accession>
<dbReference type="EMBL" id="KF900803">
    <property type="protein sequence ID" value="AIF07469.1"/>
    <property type="molecule type" value="Genomic_DNA"/>
</dbReference>
<dbReference type="PROSITE" id="PS50263">
    <property type="entry name" value="CN_HYDROLASE"/>
    <property type="match status" value="1"/>
</dbReference>
<dbReference type="GO" id="GO:0016746">
    <property type="term" value="F:acyltransferase activity"/>
    <property type="evidence" value="ECO:0007669"/>
    <property type="project" value="UniProtKB-KW"/>
</dbReference>
<proteinExistence type="predicted"/>
<keyword evidence="2" id="KW-0012">Acyltransferase</keyword>
<dbReference type="SUPFAM" id="SSF56317">
    <property type="entry name" value="Carbon-nitrogen hydrolase"/>
    <property type="match status" value="1"/>
</dbReference>
<reference evidence="2" key="1">
    <citation type="journal article" date="2014" name="Genome Biol. Evol.">
        <title>Pangenome evidence for extensive interdomain horizontal transfer affecting lineage core and shell genes in uncultured planktonic thaumarchaeota and euryarchaeota.</title>
        <authorList>
            <person name="Deschamps P."/>
            <person name="Zivanovic Y."/>
            <person name="Moreira D."/>
            <person name="Rodriguez-Valera F."/>
            <person name="Lopez-Garcia P."/>
        </authorList>
    </citation>
    <scope>NUCLEOTIDE SEQUENCE</scope>
</reference>
<evidence type="ECO:0000259" key="1">
    <source>
        <dbReference type="PROSITE" id="PS50263"/>
    </source>
</evidence>
<dbReference type="CDD" id="cd07581">
    <property type="entry name" value="nitrilase_3"/>
    <property type="match status" value="1"/>
</dbReference>
<dbReference type="PANTHER" id="PTHR23088:SF27">
    <property type="entry name" value="DEAMINATED GLUTATHIONE AMIDASE"/>
    <property type="match status" value="1"/>
</dbReference>
<evidence type="ECO:0000313" key="2">
    <source>
        <dbReference type="EMBL" id="AIF07469.1"/>
    </source>
</evidence>
<dbReference type="AlphaFoldDB" id="A0A075GUR4"/>
<dbReference type="InterPro" id="IPR003010">
    <property type="entry name" value="C-N_Hydrolase"/>
</dbReference>
<keyword evidence="2" id="KW-0808">Transferase</keyword>
<dbReference type="PROSITE" id="PS01227">
    <property type="entry name" value="UPF0012"/>
    <property type="match status" value="1"/>
</dbReference>
<keyword evidence="2" id="KW-0449">Lipoprotein</keyword>
<name>A0A075GUR4_9ARCH</name>
<dbReference type="Pfam" id="PF00795">
    <property type="entry name" value="CN_hydrolase"/>
    <property type="match status" value="1"/>
</dbReference>
<dbReference type="PANTHER" id="PTHR23088">
    <property type="entry name" value="NITRILASE-RELATED"/>
    <property type="match status" value="1"/>
</dbReference>
<organism evidence="2">
    <name type="scientific">uncultured marine thaumarchaeote KM3_203_A01</name>
    <dbReference type="NCBI Taxonomy" id="1456097"/>
    <lineage>
        <taxon>Archaea</taxon>
        <taxon>Nitrososphaerota</taxon>
        <taxon>environmental samples</taxon>
    </lineage>
</organism>
<dbReference type="Gene3D" id="3.60.110.10">
    <property type="entry name" value="Carbon-nitrogen hydrolase"/>
    <property type="match status" value="1"/>
</dbReference>
<feature type="domain" description="CN hydrolase" evidence="1">
    <location>
        <begin position="23"/>
        <end position="264"/>
    </location>
</feature>
<dbReference type="InterPro" id="IPR036526">
    <property type="entry name" value="C-N_Hydrolase_sf"/>
</dbReference>
<dbReference type="InterPro" id="IPR001110">
    <property type="entry name" value="UPF0012_CS"/>
</dbReference>
<sequence length="290" mass="32926">MVSSRKATLNYLFIFILFTKCMSKIALVQFKASTEKKKNIPKILDYIKQASKNRADMCTFPEYMMFYTPSTQSAKQLAQQAETINGEFVSLIAKCAKENSISVLGTMYEKSRKKDRVYDTSFIIDKNGKVIGKYRKIHLYDALGFKESSKMSPGSLIPMPTKTSIGKLGMMICYDLRFPEMSRTLASAGTEILVAPSAWVNGPMKEEHWLTLNKSRAIENGCYVIAPDHLGHVYAGRSLAVDPYGRILLDMKKRQGIGYVNISLKNVHDTRRKLPLLKNRRTDIYSNFKL</sequence>